<proteinExistence type="inferred from homology"/>
<dbReference type="InterPro" id="IPR006195">
    <property type="entry name" value="aa-tRNA-synth_II"/>
</dbReference>
<evidence type="ECO:0000256" key="8">
    <source>
        <dbReference type="ARBA" id="ARBA00022840"/>
    </source>
</evidence>
<feature type="binding site" evidence="13">
    <location>
        <position position="384"/>
    </location>
    <ligand>
        <name>Zn(2+)</name>
        <dbReference type="ChEBI" id="CHEBI:29105"/>
        <note>catalytic</note>
    </ligand>
</feature>
<dbReference type="SMART" id="SM00863">
    <property type="entry name" value="tRNA_SAD"/>
    <property type="match status" value="1"/>
</dbReference>
<evidence type="ECO:0000256" key="5">
    <source>
        <dbReference type="ARBA" id="ARBA00022723"/>
    </source>
</evidence>
<gene>
    <name evidence="13 16" type="primary">thrS</name>
    <name evidence="16" type="ORF">JW498_19830</name>
</gene>
<comment type="cofactor">
    <cofactor evidence="13">
        <name>Zn(2+)</name>
        <dbReference type="ChEBI" id="CHEBI:29105"/>
    </cofactor>
    <text evidence="13">Binds 1 zinc ion per subunit.</text>
</comment>
<dbReference type="Gene3D" id="3.30.980.10">
    <property type="entry name" value="Threonyl-trna Synthetase, Chain A, domain 2"/>
    <property type="match status" value="1"/>
</dbReference>
<name>A0ABS2WDD9_9GAMM</name>
<feature type="domain" description="Aminoacyl-transfer RNA synthetases class-II family profile" evidence="14">
    <location>
        <begin position="242"/>
        <end position="533"/>
    </location>
</feature>
<dbReference type="InterPro" id="IPR012947">
    <property type="entry name" value="tRNA_SAD"/>
</dbReference>
<keyword evidence="8 13" id="KW-0067">ATP-binding</keyword>
<dbReference type="CDD" id="cd01667">
    <property type="entry name" value="TGS_ThrRS"/>
    <property type="match status" value="1"/>
</dbReference>
<evidence type="ECO:0000256" key="7">
    <source>
        <dbReference type="ARBA" id="ARBA00022833"/>
    </source>
</evidence>
<organism evidence="16 17">
    <name type="scientific">Amphritea pacifica</name>
    <dbReference type="NCBI Taxonomy" id="2811233"/>
    <lineage>
        <taxon>Bacteria</taxon>
        <taxon>Pseudomonadati</taxon>
        <taxon>Pseudomonadota</taxon>
        <taxon>Gammaproteobacteria</taxon>
        <taxon>Oceanospirillales</taxon>
        <taxon>Oceanospirillaceae</taxon>
        <taxon>Amphritea</taxon>
    </lineage>
</organism>
<keyword evidence="10 13" id="KW-0648">Protein biosynthesis</keyword>
<dbReference type="EC" id="6.1.1.3" evidence="13"/>
<dbReference type="Pfam" id="PF03129">
    <property type="entry name" value="HGTP_anticodon"/>
    <property type="match status" value="1"/>
</dbReference>
<dbReference type="PANTHER" id="PTHR11451">
    <property type="entry name" value="THREONINE-TRNA LIGASE"/>
    <property type="match status" value="1"/>
</dbReference>
<dbReference type="InterPro" id="IPR047246">
    <property type="entry name" value="ThrRS_anticodon"/>
</dbReference>
<keyword evidence="3 13" id="KW-0820">tRNA-binding</keyword>
<dbReference type="InterPro" id="IPR036621">
    <property type="entry name" value="Anticodon-bd_dom_sf"/>
</dbReference>
<keyword evidence="11 13" id="KW-0030">Aminoacyl-tRNA synthetase</keyword>
<dbReference type="Proteomes" id="UP000760472">
    <property type="component" value="Unassembled WGS sequence"/>
</dbReference>
<evidence type="ECO:0000259" key="14">
    <source>
        <dbReference type="PROSITE" id="PS50862"/>
    </source>
</evidence>
<dbReference type="InterPro" id="IPR033728">
    <property type="entry name" value="ThrRS_core"/>
</dbReference>
<keyword evidence="2 13" id="KW-0963">Cytoplasm</keyword>
<evidence type="ECO:0000313" key="16">
    <source>
        <dbReference type="EMBL" id="MBN0989623.1"/>
    </source>
</evidence>
<dbReference type="Pfam" id="PF02824">
    <property type="entry name" value="TGS"/>
    <property type="match status" value="1"/>
</dbReference>
<dbReference type="NCBIfam" id="TIGR00418">
    <property type="entry name" value="thrS"/>
    <property type="match status" value="1"/>
</dbReference>
<comment type="subcellular location">
    <subcellularLocation>
        <location evidence="13">Cytoplasm</location>
    </subcellularLocation>
</comment>
<keyword evidence="4 13" id="KW-0436">Ligase</keyword>
<reference evidence="16 17" key="1">
    <citation type="submission" date="2021-02" db="EMBL/GenBank/DDBJ databases">
        <title>A novel species of genus Amphritea isolated from a fishpond in China.</title>
        <authorList>
            <person name="Lu H."/>
        </authorList>
    </citation>
    <scope>NUCLEOTIDE SEQUENCE [LARGE SCALE GENOMIC DNA]</scope>
    <source>
        <strain evidence="16 17">RP18W</strain>
    </source>
</reference>
<dbReference type="CDD" id="cd00860">
    <property type="entry name" value="ThrRS_anticodon"/>
    <property type="match status" value="1"/>
</dbReference>
<accession>A0ABS2WDD9</accession>
<dbReference type="InterPro" id="IPR004154">
    <property type="entry name" value="Anticodon-bd"/>
</dbReference>
<comment type="catalytic activity">
    <reaction evidence="12 13">
        <text>tRNA(Thr) + L-threonine + ATP = L-threonyl-tRNA(Thr) + AMP + diphosphate + H(+)</text>
        <dbReference type="Rhea" id="RHEA:24624"/>
        <dbReference type="Rhea" id="RHEA-COMP:9670"/>
        <dbReference type="Rhea" id="RHEA-COMP:9704"/>
        <dbReference type="ChEBI" id="CHEBI:15378"/>
        <dbReference type="ChEBI" id="CHEBI:30616"/>
        <dbReference type="ChEBI" id="CHEBI:33019"/>
        <dbReference type="ChEBI" id="CHEBI:57926"/>
        <dbReference type="ChEBI" id="CHEBI:78442"/>
        <dbReference type="ChEBI" id="CHEBI:78534"/>
        <dbReference type="ChEBI" id="CHEBI:456215"/>
        <dbReference type="EC" id="6.1.1.3"/>
    </reaction>
</comment>
<feature type="binding site" evidence="13">
    <location>
        <position position="510"/>
    </location>
    <ligand>
        <name>Zn(2+)</name>
        <dbReference type="ChEBI" id="CHEBI:29105"/>
        <note>catalytic</note>
    </ligand>
</feature>
<dbReference type="InterPro" id="IPR004095">
    <property type="entry name" value="TGS"/>
</dbReference>
<dbReference type="SUPFAM" id="SSF55186">
    <property type="entry name" value="ThrRS/AlaRS common domain"/>
    <property type="match status" value="1"/>
</dbReference>
<dbReference type="InterPro" id="IPR018163">
    <property type="entry name" value="Thr/Ala-tRNA-synth_IIc_edit"/>
</dbReference>
<dbReference type="RefSeq" id="WP_205210083.1">
    <property type="nucleotide sequence ID" value="NZ_JAFFZO010000011.1"/>
</dbReference>
<evidence type="ECO:0000256" key="10">
    <source>
        <dbReference type="ARBA" id="ARBA00022917"/>
    </source>
</evidence>
<dbReference type="InterPro" id="IPR012675">
    <property type="entry name" value="Beta-grasp_dom_sf"/>
</dbReference>
<evidence type="ECO:0000256" key="4">
    <source>
        <dbReference type="ARBA" id="ARBA00022598"/>
    </source>
</evidence>
<dbReference type="PROSITE" id="PS50862">
    <property type="entry name" value="AA_TRNA_LIGASE_II"/>
    <property type="match status" value="1"/>
</dbReference>
<protein>
    <recommendedName>
        <fullName evidence="13">Threonine--tRNA ligase</fullName>
        <ecNumber evidence="13">6.1.1.3</ecNumber>
    </recommendedName>
    <alternativeName>
        <fullName evidence="13">Threonyl-tRNA synthetase</fullName>
        <shortName evidence="13">ThrRS</shortName>
    </alternativeName>
</protein>
<keyword evidence="9 13" id="KW-0694">RNA-binding</keyword>
<feature type="domain" description="TGS" evidence="15">
    <location>
        <begin position="1"/>
        <end position="61"/>
    </location>
</feature>
<dbReference type="EMBL" id="JAFFZP010000046">
    <property type="protein sequence ID" value="MBN0989623.1"/>
    <property type="molecule type" value="Genomic_DNA"/>
</dbReference>
<evidence type="ECO:0000256" key="9">
    <source>
        <dbReference type="ARBA" id="ARBA00022884"/>
    </source>
</evidence>
<feature type="region of interest" description="Catalytic" evidence="13">
    <location>
        <begin position="242"/>
        <end position="533"/>
    </location>
</feature>
<dbReference type="InterPro" id="IPR002320">
    <property type="entry name" value="Thr-tRNA-ligase_IIa"/>
</dbReference>
<keyword evidence="17" id="KW-1185">Reference proteome</keyword>
<evidence type="ECO:0000313" key="17">
    <source>
        <dbReference type="Proteomes" id="UP000760472"/>
    </source>
</evidence>
<evidence type="ECO:0000256" key="6">
    <source>
        <dbReference type="ARBA" id="ARBA00022741"/>
    </source>
</evidence>
<dbReference type="GO" id="GO:0004829">
    <property type="term" value="F:threonine-tRNA ligase activity"/>
    <property type="evidence" value="ECO:0007669"/>
    <property type="project" value="UniProtKB-EC"/>
</dbReference>
<dbReference type="Gene3D" id="3.30.930.10">
    <property type="entry name" value="Bira Bifunctional Protein, Domain 2"/>
    <property type="match status" value="1"/>
</dbReference>
<evidence type="ECO:0000256" key="13">
    <source>
        <dbReference type="HAMAP-Rule" id="MF_00184"/>
    </source>
</evidence>
<dbReference type="Gene3D" id="3.30.54.20">
    <property type="match status" value="1"/>
</dbReference>
<dbReference type="PROSITE" id="PS51880">
    <property type="entry name" value="TGS"/>
    <property type="match status" value="1"/>
</dbReference>
<dbReference type="CDD" id="cd00771">
    <property type="entry name" value="ThrRS_core"/>
    <property type="match status" value="1"/>
</dbReference>
<keyword evidence="7 13" id="KW-0862">Zinc</keyword>
<dbReference type="PANTHER" id="PTHR11451:SF44">
    <property type="entry name" value="THREONINE--TRNA LIGASE, CHLOROPLASTIC_MITOCHONDRIAL 2"/>
    <property type="match status" value="1"/>
</dbReference>
<comment type="similarity">
    <text evidence="1 13">Belongs to the class-II aminoacyl-tRNA synthetase family.</text>
</comment>
<dbReference type="SUPFAM" id="SSF52954">
    <property type="entry name" value="Class II aaRS ABD-related"/>
    <property type="match status" value="1"/>
</dbReference>
<evidence type="ECO:0000256" key="2">
    <source>
        <dbReference type="ARBA" id="ARBA00022490"/>
    </source>
</evidence>
<evidence type="ECO:0000259" key="15">
    <source>
        <dbReference type="PROSITE" id="PS51880"/>
    </source>
</evidence>
<dbReference type="Gene3D" id="3.40.50.800">
    <property type="entry name" value="Anticodon-binding domain"/>
    <property type="match status" value="1"/>
</dbReference>
<comment type="caution">
    <text evidence="16">The sequence shown here is derived from an EMBL/GenBank/DDBJ whole genome shotgun (WGS) entry which is preliminary data.</text>
</comment>
<dbReference type="Gene3D" id="3.10.20.30">
    <property type="match status" value="1"/>
</dbReference>
<evidence type="ECO:0000256" key="11">
    <source>
        <dbReference type="ARBA" id="ARBA00023146"/>
    </source>
</evidence>
<evidence type="ECO:0000256" key="3">
    <source>
        <dbReference type="ARBA" id="ARBA00022555"/>
    </source>
</evidence>
<comment type="subunit">
    <text evidence="13">Homodimer.</text>
</comment>
<dbReference type="HAMAP" id="MF_00184">
    <property type="entry name" value="Thr_tRNA_synth"/>
    <property type="match status" value="1"/>
</dbReference>
<keyword evidence="6 13" id="KW-0547">Nucleotide-binding</keyword>
<dbReference type="InterPro" id="IPR045864">
    <property type="entry name" value="aa-tRNA-synth_II/BPL/LPL"/>
</dbReference>
<evidence type="ECO:0000256" key="12">
    <source>
        <dbReference type="ARBA" id="ARBA00049515"/>
    </source>
</evidence>
<dbReference type="InterPro" id="IPR002314">
    <property type="entry name" value="aa-tRNA-synt_IIb"/>
</dbReference>
<dbReference type="SUPFAM" id="SSF55681">
    <property type="entry name" value="Class II aaRS and biotin synthetases"/>
    <property type="match status" value="1"/>
</dbReference>
<dbReference type="InterPro" id="IPR012676">
    <property type="entry name" value="TGS-like"/>
</dbReference>
<evidence type="ECO:0000256" key="1">
    <source>
        <dbReference type="ARBA" id="ARBA00008226"/>
    </source>
</evidence>
<feature type="binding site" evidence="13">
    <location>
        <position position="333"/>
    </location>
    <ligand>
        <name>Zn(2+)</name>
        <dbReference type="ChEBI" id="CHEBI:29105"/>
        <note>catalytic</note>
    </ligand>
</feature>
<sequence length="638" mass="72433">MPVITLPDGSKREFANAVTVFDVAADIGAGLAKVALAGRVNGELVDTSHTITDDAELAIITPRDEDGVEVIRHSCAHLMAMAVQQLFPTAQVTIGPVIEDGFYYDFAYERPFTPEDLQKIEAKMKELVKANYPVSRSLMSRDEAVKLFEEKGEKYKVELLEAIPSDEDLSFYSQGDFIDLCRGPHVPSTGHIKVFKLMKLAGAYWRGDSNNEMLQRIYGTAWGDKNDLKEYLHRLEEAEKRDHRKLGKQLNLFHLQEEAPGMVFWHPDGWTLYQGIEQYMRQKLRKHGYDEIKTPQVVERTLWEKSGHWDKFSEEMFTTHSENRDFAIKPMNCPCHVQVFNQGLRSYRDLPLRLAEFGCCHRNEPSGALHGIMRVRGFVQDDAHIFCAEDDIQNEVARFIDFLHEVYADFGFNEVIYKLSTRPEKRVGSDEVWDKAEKALGDALDAAGLDWAELPGEGAFYGPKVEFSLKDCLGRIWQCGTIQVDFSMPGRLGAQFVNESGDRETPVMLHRAILGSFERFIGILIENFAGALPTWLAPKQVAILNITDKQAEYCRELEEKLTDLGFFASADLRNEKIGFKIREHTIHKVPYLLVVGDKEVETGAVAVRTRTGEDLGTLSIEEFCEHLKQDVAQKGRKE</sequence>
<dbReference type="SUPFAM" id="SSF81271">
    <property type="entry name" value="TGS-like"/>
    <property type="match status" value="1"/>
</dbReference>
<dbReference type="PRINTS" id="PR01047">
    <property type="entry name" value="TRNASYNTHTHR"/>
</dbReference>
<dbReference type="Pfam" id="PF00587">
    <property type="entry name" value="tRNA-synt_2b"/>
    <property type="match status" value="1"/>
</dbReference>
<dbReference type="Pfam" id="PF07973">
    <property type="entry name" value="tRNA_SAD"/>
    <property type="match status" value="1"/>
</dbReference>
<keyword evidence="5 13" id="KW-0479">Metal-binding</keyword>